<accession>A0ACB9B4Y3</accession>
<dbReference type="Proteomes" id="UP001056120">
    <property type="component" value="Linkage Group LG23"/>
</dbReference>
<reference evidence="1 2" key="2">
    <citation type="journal article" date="2022" name="Mol. Ecol. Resour.">
        <title>The genomes of chicory, endive, great burdock and yacon provide insights into Asteraceae paleo-polyploidization history and plant inulin production.</title>
        <authorList>
            <person name="Fan W."/>
            <person name="Wang S."/>
            <person name="Wang H."/>
            <person name="Wang A."/>
            <person name="Jiang F."/>
            <person name="Liu H."/>
            <person name="Zhao H."/>
            <person name="Xu D."/>
            <person name="Zhang Y."/>
        </authorList>
    </citation>
    <scope>NUCLEOTIDE SEQUENCE [LARGE SCALE GENOMIC DNA]</scope>
    <source>
        <strain evidence="2">cv. Yunnan</strain>
        <tissue evidence="1">Leaves</tissue>
    </source>
</reference>
<sequence>MRKKYKEAERERHVQSCSAEKDNNKQKIKIKKTIRFSFLLLPSDAASFAVSLISSIRELIDSIRGASGDFLNSQPECVTYEFSAGKFECHGQSNGCDMCSFSHENTDSIKLDLGLSCAEFGANRNRVELEANDENDEFRDADWSDLTESQLEELVLVNLDTMFKSAIRKIVACGYTEEVAVKGILRAGLCCGCKDIVSSVVENTLVFLKNGQEVVDPWNRHQFESLQQMEKYLLAELVCVVREIRPLFSTGDAMWCLLISDMNVSQACAMDGDMNDQAANGSSSDSVETHVRKEGKSLESVPNPCKLNHSSRCAHGFALEAPVMASIPCVHNCVLDLSSKTEISHSKPKSPFVLDGFASQKVNHNRTISRSFSLSSPNHEEKHIGSRKINGISKRDYLLRQKSVQLEKSYRSHGLKAFSRAGKLGNIGGLVLDKKLKSVSESTSISLKNASLKINDINNNSAITPILTSTDSPPALSVAETELSLSLSVKSNNLSTPEVPSLSFSAMPMPNDKYFRRWIPQDSKDETISKLVPRVHDLQNQLQVWTEWANQKVMQAARRLGKDKAELKTLRQEKEEVERLKKEKQTLEDSTMKKLSEMENALMKASNQVGRADAAVRRLEVENANLRLKMEAANLQAADSAASCQEVSKREKKTLMQLQFWEKQKTLFQEELIAERHKLAQLKEDFEQAKEQRDHLETKWKQEEKAKQELTNEAVKIKIGRQEGEVLAKSREDLTRLKADKTLKKYKDDIEKLEKEISLLRLKSDSSKIAALRRGVDGSYASKLNDIFPLQTHTPYVHDTATETDTVTRGVKRERECVMCLSEEMSVVFLPCAHQVVCTKCNELHEKQGMKDCPSCRGPIQQRISVRYARS</sequence>
<proteinExistence type="predicted"/>
<evidence type="ECO:0000313" key="2">
    <source>
        <dbReference type="Proteomes" id="UP001056120"/>
    </source>
</evidence>
<dbReference type="EMBL" id="CM042040">
    <property type="protein sequence ID" value="KAI3716831.1"/>
    <property type="molecule type" value="Genomic_DNA"/>
</dbReference>
<evidence type="ECO:0000313" key="1">
    <source>
        <dbReference type="EMBL" id="KAI3716831.1"/>
    </source>
</evidence>
<reference evidence="2" key="1">
    <citation type="journal article" date="2022" name="Mol. Ecol. Resour.">
        <title>The genomes of chicory, endive, great burdock and yacon provide insights into Asteraceae palaeo-polyploidization history and plant inulin production.</title>
        <authorList>
            <person name="Fan W."/>
            <person name="Wang S."/>
            <person name="Wang H."/>
            <person name="Wang A."/>
            <person name="Jiang F."/>
            <person name="Liu H."/>
            <person name="Zhao H."/>
            <person name="Xu D."/>
            <person name="Zhang Y."/>
        </authorList>
    </citation>
    <scope>NUCLEOTIDE SEQUENCE [LARGE SCALE GENOMIC DNA]</scope>
    <source>
        <strain evidence="2">cv. Yunnan</strain>
    </source>
</reference>
<comment type="caution">
    <text evidence="1">The sequence shown here is derived from an EMBL/GenBank/DDBJ whole genome shotgun (WGS) entry which is preliminary data.</text>
</comment>
<organism evidence="1 2">
    <name type="scientific">Smallanthus sonchifolius</name>
    <dbReference type="NCBI Taxonomy" id="185202"/>
    <lineage>
        <taxon>Eukaryota</taxon>
        <taxon>Viridiplantae</taxon>
        <taxon>Streptophyta</taxon>
        <taxon>Embryophyta</taxon>
        <taxon>Tracheophyta</taxon>
        <taxon>Spermatophyta</taxon>
        <taxon>Magnoliopsida</taxon>
        <taxon>eudicotyledons</taxon>
        <taxon>Gunneridae</taxon>
        <taxon>Pentapetalae</taxon>
        <taxon>asterids</taxon>
        <taxon>campanulids</taxon>
        <taxon>Asterales</taxon>
        <taxon>Asteraceae</taxon>
        <taxon>Asteroideae</taxon>
        <taxon>Heliantheae alliance</taxon>
        <taxon>Millerieae</taxon>
        <taxon>Smallanthus</taxon>
    </lineage>
</organism>
<keyword evidence="2" id="KW-1185">Reference proteome</keyword>
<protein>
    <submittedName>
        <fullName evidence="1">Uncharacterized protein</fullName>
    </submittedName>
</protein>
<name>A0ACB9B4Y3_9ASTR</name>
<gene>
    <name evidence="1" type="ORF">L1987_68011</name>
</gene>